<proteinExistence type="predicted"/>
<keyword evidence="9 12" id="KW-1133">Transmembrane helix</keyword>
<keyword evidence="11 12" id="KW-0472">Membrane</keyword>
<keyword evidence="6" id="KW-0479">Metal-binding</keyword>
<evidence type="ECO:0000256" key="1">
    <source>
        <dbReference type="ARBA" id="ARBA00001947"/>
    </source>
</evidence>
<evidence type="ECO:0000259" key="13">
    <source>
        <dbReference type="Pfam" id="PF01435"/>
    </source>
</evidence>
<evidence type="ECO:0000313" key="14">
    <source>
        <dbReference type="EMBL" id="VFU12318.1"/>
    </source>
</evidence>
<keyword evidence="5 12" id="KW-0812">Transmembrane</keyword>
<keyword evidence="10" id="KW-0482">Metalloprotease</keyword>
<accession>A0A485LVT4</accession>
<evidence type="ECO:0000256" key="7">
    <source>
        <dbReference type="ARBA" id="ARBA00022801"/>
    </source>
</evidence>
<name>A0A485LVT4_9ZZZZ</name>
<reference evidence="14" key="1">
    <citation type="submission" date="2019-03" db="EMBL/GenBank/DDBJ databases">
        <authorList>
            <person name="Hao L."/>
        </authorList>
    </citation>
    <scope>NUCLEOTIDE SEQUENCE</scope>
</reference>
<dbReference type="EC" id="3.4.24.-" evidence="14"/>
<gene>
    <name evidence="14" type="ORF">SCFA_1310001</name>
</gene>
<feature type="domain" description="Peptidase M48" evidence="13">
    <location>
        <begin position="6"/>
        <end position="126"/>
    </location>
</feature>
<keyword evidence="7 14" id="KW-0378">Hydrolase</keyword>
<evidence type="ECO:0000256" key="5">
    <source>
        <dbReference type="ARBA" id="ARBA00022692"/>
    </source>
</evidence>
<dbReference type="InterPro" id="IPR001915">
    <property type="entry name" value="Peptidase_M48"/>
</dbReference>
<protein>
    <submittedName>
        <fullName evidence="14">Protease HtpX homolog</fullName>
        <ecNumber evidence="14">3.4.24.-</ecNumber>
    </submittedName>
</protein>
<dbReference type="Pfam" id="PF01435">
    <property type="entry name" value="Peptidase_M48"/>
    <property type="match status" value="1"/>
</dbReference>
<evidence type="ECO:0000256" key="10">
    <source>
        <dbReference type="ARBA" id="ARBA00023049"/>
    </source>
</evidence>
<dbReference type="EMBL" id="CAADRM010000037">
    <property type="protein sequence ID" value="VFU12318.1"/>
    <property type="molecule type" value="Genomic_DNA"/>
</dbReference>
<feature type="transmembrane region" description="Helical" evidence="12">
    <location>
        <begin position="27"/>
        <end position="48"/>
    </location>
</feature>
<dbReference type="PANTHER" id="PTHR43221:SF1">
    <property type="entry name" value="PROTEASE HTPX"/>
    <property type="match status" value="1"/>
</dbReference>
<comment type="subcellular location">
    <subcellularLocation>
        <location evidence="2">Cell membrane</location>
        <topology evidence="2">Multi-pass membrane protein</topology>
    </subcellularLocation>
</comment>
<keyword evidence="8" id="KW-0862">Zinc</keyword>
<evidence type="ECO:0000256" key="11">
    <source>
        <dbReference type="ARBA" id="ARBA00023136"/>
    </source>
</evidence>
<evidence type="ECO:0000256" key="6">
    <source>
        <dbReference type="ARBA" id="ARBA00022723"/>
    </source>
</evidence>
<evidence type="ECO:0000256" key="12">
    <source>
        <dbReference type="SAM" id="Phobius"/>
    </source>
</evidence>
<evidence type="ECO:0000256" key="9">
    <source>
        <dbReference type="ARBA" id="ARBA00022989"/>
    </source>
</evidence>
<dbReference type="GO" id="GO:0004222">
    <property type="term" value="F:metalloendopeptidase activity"/>
    <property type="evidence" value="ECO:0007669"/>
    <property type="project" value="InterPro"/>
</dbReference>
<dbReference type="GO" id="GO:0046872">
    <property type="term" value="F:metal ion binding"/>
    <property type="evidence" value="ECO:0007669"/>
    <property type="project" value="UniProtKB-KW"/>
</dbReference>
<dbReference type="GO" id="GO:0006508">
    <property type="term" value="P:proteolysis"/>
    <property type="evidence" value="ECO:0007669"/>
    <property type="project" value="UniProtKB-KW"/>
</dbReference>
<organism evidence="14">
    <name type="scientific">anaerobic digester metagenome</name>
    <dbReference type="NCBI Taxonomy" id="1263854"/>
    <lineage>
        <taxon>unclassified sequences</taxon>
        <taxon>metagenomes</taxon>
        <taxon>ecological metagenomes</taxon>
    </lineage>
</organism>
<dbReference type="PANTHER" id="PTHR43221">
    <property type="entry name" value="PROTEASE HTPX"/>
    <property type="match status" value="1"/>
</dbReference>
<keyword evidence="3" id="KW-1003">Cell membrane</keyword>
<dbReference type="AlphaFoldDB" id="A0A485LVT4"/>
<keyword evidence="4 14" id="KW-0645">Protease</keyword>
<evidence type="ECO:0000256" key="8">
    <source>
        <dbReference type="ARBA" id="ARBA00022833"/>
    </source>
</evidence>
<dbReference type="InterPro" id="IPR050083">
    <property type="entry name" value="HtpX_protease"/>
</dbReference>
<dbReference type="GO" id="GO:0005886">
    <property type="term" value="C:plasma membrane"/>
    <property type="evidence" value="ECO:0007669"/>
    <property type="project" value="UniProtKB-SubCell"/>
</dbReference>
<sequence>MFILARMAQFAAIFGGGRGGRDSRGGVFSLLIVAIVAPLAAMIVRMAISRSREYLADASGAHISGDPLSLAGALRKLESGIQRSRAEVNPSTAHLFIVNPLKGGSILALFSTHPPMEERIRRLEHMARGPIS</sequence>
<evidence type="ECO:0000256" key="2">
    <source>
        <dbReference type="ARBA" id="ARBA00004651"/>
    </source>
</evidence>
<evidence type="ECO:0000256" key="3">
    <source>
        <dbReference type="ARBA" id="ARBA00022475"/>
    </source>
</evidence>
<evidence type="ECO:0000256" key="4">
    <source>
        <dbReference type="ARBA" id="ARBA00022670"/>
    </source>
</evidence>
<comment type="cofactor">
    <cofactor evidence="1">
        <name>Zn(2+)</name>
        <dbReference type="ChEBI" id="CHEBI:29105"/>
    </cofactor>
</comment>